<organism evidence="1 2">
    <name type="scientific">Laccaria amethystina LaAM-08-1</name>
    <dbReference type="NCBI Taxonomy" id="1095629"/>
    <lineage>
        <taxon>Eukaryota</taxon>
        <taxon>Fungi</taxon>
        <taxon>Dikarya</taxon>
        <taxon>Basidiomycota</taxon>
        <taxon>Agaricomycotina</taxon>
        <taxon>Agaricomycetes</taxon>
        <taxon>Agaricomycetidae</taxon>
        <taxon>Agaricales</taxon>
        <taxon>Agaricineae</taxon>
        <taxon>Hydnangiaceae</taxon>
        <taxon>Laccaria</taxon>
    </lineage>
</organism>
<name>A0A0C9Y5E8_9AGAR</name>
<protein>
    <submittedName>
        <fullName evidence="1">Uncharacterized protein</fullName>
    </submittedName>
</protein>
<sequence>MHPYAEKIINTLQPSNTALLDSYPVPTYASSDPPSLQDAPIRYISTSSSNTEPLPNGAAHPFFPPNLIQSASASFLAILAIKQLPGTLILLPSPHIPHPAPRIIAQANFLHLSQDDIEWSTDTIRSAQDLLFQFTIGESAEQPKWDHAPPNSNNTLSRKRFEVGEGGMYI</sequence>
<keyword evidence="2" id="KW-1185">Reference proteome</keyword>
<proteinExistence type="predicted"/>
<reference evidence="1 2" key="1">
    <citation type="submission" date="2014-04" db="EMBL/GenBank/DDBJ databases">
        <authorList>
            <consortium name="DOE Joint Genome Institute"/>
            <person name="Kuo A."/>
            <person name="Kohler A."/>
            <person name="Nagy L.G."/>
            <person name="Floudas D."/>
            <person name="Copeland A."/>
            <person name="Barry K.W."/>
            <person name="Cichocki N."/>
            <person name="Veneault-Fourrey C."/>
            <person name="LaButti K."/>
            <person name="Lindquist E.A."/>
            <person name="Lipzen A."/>
            <person name="Lundell T."/>
            <person name="Morin E."/>
            <person name="Murat C."/>
            <person name="Sun H."/>
            <person name="Tunlid A."/>
            <person name="Henrissat B."/>
            <person name="Grigoriev I.V."/>
            <person name="Hibbett D.S."/>
            <person name="Martin F."/>
            <person name="Nordberg H.P."/>
            <person name="Cantor M.N."/>
            <person name="Hua S.X."/>
        </authorList>
    </citation>
    <scope>NUCLEOTIDE SEQUENCE [LARGE SCALE GENOMIC DNA]</scope>
    <source>
        <strain evidence="1 2">LaAM-08-1</strain>
    </source>
</reference>
<evidence type="ECO:0000313" key="2">
    <source>
        <dbReference type="Proteomes" id="UP000054477"/>
    </source>
</evidence>
<reference evidence="2" key="2">
    <citation type="submission" date="2015-01" db="EMBL/GenBank/DDBJ databases">
        <title>Evolutionary Origins and Diversification of the Mycorrhizal Mutualists.</title>
        <authorList>
            <consortium name="DOE Joint Genome Institute"/>
            <consortium name="Mycorrhizal Genomics Consortium"/>
            <person name="Kohler A."/>
            <person name="Kuo A."/>
            <person name="Nagy L.G."/>
            <person name="Floudas D."/>
            <person name="Copeland A."/>
            <person name="Barry K.W."/>
            <person name="Cichocki N."/>
            <person name="Veneault-Fourrey C."/>
            <person name="LaButti K."/>
            <person name="Lindquist E.A."/>
            <person name="Lipzen A."/>
            <person name="Lundell T."/>
            <person name="Morin E."/>
            <person name="Murat C."/>
            <person name="Riley R."/>
            <person name="Ohm R."/>
            <person name="Sun H."/>
            <person name="Tunlid A."/>
            <person name="Henrissat B."/>
            <person name="Grigoriev I.V."/>
            <person name="Hibbett D.S."/>
            <person name="Martin F."/>
        </authorList>
    </citation>
    <scope>NUCLEOTIDE SEQUENCE [LARGE SCALE GENOMIC DNA]</scope>
    <source>
        <strain evidence="2">LaAM-08-1</strain>
    </source>
</reference>
<dbReference type="STRING" id="1095629.A0A0C9Y5E8"/>
<evidence type="ECO:0000313" key="1">
    <source>
        <dbReference type="EMBL" id="KIK03288.1"/>
    </source>
</evidence>
<dbReference type="EMBL" id="KN838582">
    <property type="protein sequence ID" value="KIK03288.1"/>
    <property type="molecule type" value="Genomic_DNA"/>
</dbReference>
<dbReference type="HOGENOM" id="CLU_147106_0_0_1"/>
<dbReference type="AlphaFoldDB" id="A0A0C9Y5E8"/>
<gene>
    <name evidence="1" type="ORF">K443DRAFT_485557</name>
</gene>
<dbReference type="Proteomes" id="UP000054477">
    <property type="component" value="Unassembled WGS sequence"/>
</dbReference>
<dbReference type="OrthoDB" id="2546621at2759"/>
<accession>A0A0C9Y5E8</accession>